<dbReference type="InterPro" id="IPR001482">
    <property type="entry name" value="T2SS/T4SS_dom"/>
</dbReference>
<dbReference type="SUPFAM" id="SSF160246">
    <property type="entry name" value="EspE N-terminal domain-like"/>
    <property type="match status" value="1"/>
</dbReference>
<organism evidence="5 6">
    <name type="scientific">Candidatus Deianiraea vastatrix</name>
    <dbReference type="NCBI Taxonomy" id="2163644"/>
    <lineage>
        <taxon>Bacteria</taxon>
        <taxon>Pseudomonadati</taxon>
        <taxon>Pseudomonadota</taxon>
        <taxon>Alphaproteobacteria</taxon>
        <taxon>Rickettsiales</taxon>
        <taxon>Candidatus Deianiraeaceae</taxon>
        <taxon>Candidatus Deianiraea</taxon>
    </lineage>
</organism>
<keyword evidence="6" id="KW-1185">Reference proteome</keyword>
<dbReference type="InterPro" id="IPR003593">
    <property type="entry name" value="AAA+_ATPase"/>
</dbReference>
<dbReference type="SUPFAM" id="SSF52540">
    <property type="entry name" value="P-loop containing nucleoside triphosphate hydrolases"/>
    <property type="match status" value="1"/>
</dbReference>
<dbReference type="CDD" id="cd01129">
    <property type="entry name" value="PulE-GspE-like"/>
    <property type="match status" value="1"/>
</dbReference>
<evidence type="ECO:0000259" key="4">
    <source>
        <dbReference type="PROSITE" id="PS00662"/>
    </source>
</evidence>
<gene>
    <name evidence="5" type="ORF">Deia_00933</name>
</gene>
<feature type="domain" description="Bacterial type II secretion system protein E" evidence="4">
    <location>
        <begin position="395"/>
        <end position="409"/>
    </location>
</feature>
<dbReference type="InterPro" id="IPR027417">
    <property type="entry name" value="P-loop_NTPase"/>
</dbReference>
<dbReference type="Gene3D" id="3.30.450.90">
    <property type="match status" value="1"/>
</dbReference>
<comment type="similarity">
    <text evidence="1">Belongs to the GSP E family.</text>
</comment>
<evidence type="ECO:0000313" key="6">
    <source>
        <dbReference type="Proteomes" id="UP000321934"/>
    </source>
</evidence>
<dbReference type="Pfam" id="PF00437">
    <property type="entry name" value="T2SSE"/>
    <property type="match status" value="1"/>
</dbReference>
<dbReference type="OrthoDB" id="9804785at2"/>
<evidence type="ECO:0000313" key="5">
    <source>
        <dbReference type="EMBL" id="QED23720.1"/>
    </source>
</evidence>
<dbReference type="GO" id="GO:0016887">
    <property type="term" value="F:ATP hydrolysis activity"/>
    <property type="evidence" value="ECO:0007669"/>
    <property type="project" value="TreeGrafter"/>
</dbReference>
<dbReference type="GO" id="GO:0005886">
    <property type="term" value="C:plasma membrane"/>
    <property type="evidence" value="ECO:0007669"/>
    <property type="project" value="TreeGrafter"/>
</dbReference>
<keyword evidence="2" id="KW-0547">Nucleotide-binding</keyword>
<proteinExistence type="inferred from homology"/>
<reference evidence="5 6" key="1">
    <citation type="journal article" date="2019" name="ISME J.">
        <title>Deianiraea, an extracellular bacterium associated with the ciliate Paramecium, suggests an alternative scenario for the evolution of Rickettsiales.</title>
        <authorList>
            <person name="Castelli M."/>
            <person name="Sabaneyeva E."/>
            <person name="Lanzoni O."/>
            <person name="Lebedeva N."/>
            <person name="Floriano A.M."/>
            <person name="Gaiarsa S."/>
            <person name="Benken K."/>
            <person name="Modeo L."/>
            <person name="Bandi C."/>
            <person name="Potekhin A."/>
            <person name="Sassera D."/>
            <person name="Petroni G."/>
        </authorList>
    </citation>
    <scope>NUCLEOTIDE SEQUENCE [LARGE SCALE GENOMIC DNA]</scope>
    <source>
        <strain evidence="5">CyL4-1</strain>
    </source>
</reference>
<dbReference type="Gene3D" id="3.40.50.300">
    <property type="entry name" value="P-loop containing nucleotide triphosphate hydrolases"/>
    <property type="match status" value="1"/>
</dbReference>
<evidence type="ECO:0000256" key="3">
    <source>
        <dbReference type="ARBA" id="ARBA00022840"/>
    </source>
</evidence>
<dbReference type="AlphaFoldDB" id="A0A5B8XEQ0"/>
<sequence length="581" mass="64379">MGGIVGFIMEDFAQEDEEYRMDAKQAESLVERLLSDKIIDEIQLQTIRDEVQQTGQDVISALIAAHLVSDNIIQSYIRNVDVKSIDLAHTAIDPNVARKLAKHEAVSNVVIAFYEDSREVGIATVDPDVLSNIDGLSSYFDGKDIVPYLAKQADILAAIDKSYEYEFNISKILKELASASEYEFKGMGNSYQSPVVRIVDALLSDAVHKGASDIHIQPDAKFVRVRYRMDGMMNNQFTFDVKYYPSITVRIKIIGGMNIAESIRPQDGAIQSTIMGRKIDFRVSLMPTVFGESIVIRVLDKNESVSSLSNFNFSKDNETKIRKLLSKPEGVLIMTGPTGSGKTTTLYAMMSEIASPRINMMTLEDPVEYHMPLAKQMNVNDAAGITFAGGLRAILRQDPDVILVGEMRDEETAITAMRAAMTGHKVFSTLHTNDAPSAVNRLLDLGVSRHIIASSVNGIIAQRLIRRLCPDCKKARLMRDDEFARYKIKKVKDIKVYDAGSCKNCHNIGYKGRCSVIEVLSFDSMVKSMIEDGASEHAIVGKAKEAKTFVPIQIDAIKKVIGGVSSFDEVSRVIDMSDYIV</sequence>
<dbReference type="InterPro" id="IPR007831">
    <property type="entry name" value="T2SS_GspE_N"/>
</dbReference>
<dbReference type="RefSeq" id="WP_146821026.1">
    <property type="nucleotide sequence ID" value="NZ_CP029077.1"/>
</dbReference>
<dbReference type="PANTHER" id="PTHR30258:SF3">
    <property type="entry name" value="SLL1921 PROTEIN"/>
    <property type="match status" value="1"/>
</dbReference>
<dbReference type="InterPro" id="IPR037257">
    <property type="entry name" value="T2SS_E_N_sf"/>
</dbReference>
<dbReference type="Pfam" id="PF05157">
    <property type="entry name" value="MshEN"/>
    <property type="match status" value="1"/>
</dbReference>
<dbReference type="Gene3D" id="3.30.300.160">
    <property type="entry name" value="Type II secretion system, protein E, N-terminal domain"/>
    <property type="match status" value="1"/>
</dbReference>
<protein>
    <submittedName>
        <fullName evidence="5">PulE/PilB-like type II secretion/type IV pilus ATPase</fullName>
    </submittedName>
</protein>
<dbReference type="EMBL" id="CP029077">
    <property type="protein sequence ID" value="QED23720.1"/>
    <property type="molecule type" value="Genomic_DNA"/>
</dbReference>
<dbReference type="SMART" id="SM00382">
    <property type="entry name" value="AAA"/>
    <property type="match status" value="1"/>
</dbReference>
<dbReference type="PROSITE" id="PS00662">
    <property type="entry name" value="T2SP_E"/>
    <property type="match status" value="1"/>
</dbReference>
<keyword evidence="3" id="KW-0067">ATP-binding</keyword>
<evidence type="ECO:0000256" key="1">
    <source>
        <dbReference type="ARBA" id="ARBA00006611"/>
    </source>
</evidence>
<dbReference type="GO" id="GO:0005524">
    <property type="term" value="F:ATP binding"/>
    <property type="evidence" value="ECO:0007669"/>
    <property type="project" value="UniProtKB-KW"/>
</dbReference>
<evidence type="ECO:0000256" key="2">
    <source>
        <dbReference type="ARBA" id="ARBA00022741"/>
    </source>
</evidence>
<dbReference type="PANTHER" id="PTHR30258">
    <property type="entry name" value="TYPE II SECRETION SYSTEM PROTEIN GSPE-RELATED"/>
    <property type="match status" value="1"/>
</dbReference>
<accession>A0A5B8XEQ0</accession>
<name>A0A5B8XEQ0_9RICK</name>
<dbReference type="Proteomes" id="UP000321934">
    <property type="component" value="Chromosome"/>
</dbReference>